<organism evidence="2 3">
    <name type="scientific">Desulfuromonas soudanensis</name>
    <dbReference type="NCBI Taxonomy" id="1603606"/>
    <lineage>
        <taxon>Bacteria</taxon>
        <taxon>Pseudomonadati</taxon>
        <taxon>Thermodesulfobacteriota</taxon>
        <taxon>Desulfuromonadia</taxon>
        <taxon>Desulfuromonadales</taxon>
        <taxon>Desulfuromonadaceae</taxon>
        <taxon>Desulfuromonas</taxon>
    </lineage>
</organism>
<dbReference type="AlphaFoldDB" id="A0A0M5IUE3"/>
<gene>
    <name evidence="2" type="ORF">DSOUD_2901</name>
</gene>
<dbReference type="KEGG" id="des:DSOUD_2901"/>
<dbReference type="SUPFAM" id="SSF56954">
    <property type="entry name" value="Outer membrane efflux proteins (OEP)"/>
    <property type="match status" value="1"/>
</dbReference>
<dbReference type="PANTHER" id="PTHR30203:SF24">
    <property type="entry name" value="BLR4935 PROTEIN"/>
    <property type="match status" value="1"/>
</dbReference>
<evidence type="ECO:0000313" key="3">
    <source>
        <dbReference type="Proteomes" id="UP000057158"/>
    </source>
</evidence>
<dbReference type="EMBL" id="CP010802">
    <property type="protein sequence ID" value="ALC17631.1"/>
    <property type="molecule type" value="Genomic_DNA"/>
</dbReference>
<reference evidence="2 3" key="1">
    <citation type="submission" date="2015-07" db="EMBL/GenBank/DDBJ databases">
        <title>Isolation and Genomic Characterization of a Novel Halophilic Metal-Reducing Deltaproteobacterium from the Deep Subsurface.</title>
        <authorList>
            <person name="Badalamenti J.P."/>
            <person name="Summers Z.M."/>
            <person name="Gralnick J.A."/>
            <person name="Bond D.R."/>
        </authorList>
    </citation>
    <scope>NUCLEOTIDE SEQUENCE [LARGE SCALE GENOMIC DNA]</scope>
    <source>
        <strain evidence="2 3">WTL</strain>
    </source>
</reference>
<evidence type="ECO:0000256" key="1">
    <source>
        <dbReference type="ARBA" id="ARBA00007613"/>
    </source>
</evidence>
<protein>
    <submittedName>
        <fullName evidence="2">Outer membrane protein TolC</fullName>
    </submittedName>
</protein>
<dbReference type="STRING" id="1603606.DSOUD_2901"/>
<evidence type="ECO:0000313" key="2">
    <source>
        <dbReference type="EMBL" id="ALC17631.1"/>
    </source>
</evidence>
<comment type="similarity">
    <text evidence="1">Belongs to the outer membrane factor (OMF) (TC 1.B.17) family.</text>
</comment>
<dbReference type="OrthoDB" id="9791261at2"/>
<proteinExistence type="inferred from homology"/>
<name>A0A0M5IUE3_9BACT</name>
<dbReference type="Proteomes" id="UP000057158">
    <property type="component" value="Chromosome"/>
</dbReference>
<dbReference type="InterPro" id="IPR003423">
    <property type="entry name" value="OMP_efflux"/>
</dbReference>
<dbReference type="Gene3D" id="1.20.1600.10">
    <property type="entry name" value="Outer membrane efflux proteins (OEP)"/>
    <property type="match status" value="1"/>
</dbReference>
<dbReference type="PATRIC" id="fig|1603606.3.peg.3127"/>
<dbReference type="PANTHER" id="PTHR30203">
    <property type="entry name" value="OUTER MEMBRANE CATION EFFLUX PROTEIN"/>
    <property type="match status" value="1"/>
</dbReference>
<dbReference type="GO" id="GO:0015562">
    <property type="term" value="F:efflux transmembrane transporter activity"/>
    <property type="evidence" value="ECO:0007669"/>
    <property type="project" value="InterPro"/>
</dbReference>
<accession>A0A0M5IUE3</accession>
<keyword evidence="3" id="KW-1185">Reference proteome</keyword>
<dbReference type="Pfam" id="PF02321">
    <property type="entry name" value="OEP"/>
    <property type="match status" value="2"/>
</dbReference>
<sequence length="460" mass="49851">MPQKALVAFGTLFGVGLLFLSVPAWSSDAQRSTAPLRRPVDAEPMAAIQGNTAPSSPLTFEEALQKTLEQSPKLRIFSREVDARQAEIRQAGLRPNPELALEVENFAGSGSFSGTDSAETTVIISQLFELGGKRGHRQDLGRLERELAEGEYAVARAEVCAETRDRFVAVLAAQKRLALAEEQLDLSRKVLQTVEERIGAGETAALEGVRFQTLVAEGNLRRERALEELSVARLLLATGWGRDTVDFTSVRGTLEVDRALPDFPELAARLEESPVAALRQREARRAAGVLALERSRGIPDITLSLGARNDGDTGDNGAVAAIAFPLPIFDRNQGAVAAARSRRAKAEEAARGAQLRLAAELTAGLQKLRTAHGEAAILRDEILPAARNIFDAVTFGYQAGKFGFLEVLDAERTLFAAKSRYIDALCAYHGAVSELERLLGDKLWAQDDLLAFTENKRGQS</sequence>
<dbReference type="InterPro" id="IPR010131">
    <property type="entry name" value="MdtP/NodT-like"/>
</dbReference>